<feature type="domain" description="Heterokaryon incompatibility" evidence="1">
    <location>
        <begin position="209"/>
        <end position="350"/>
    </location>
</feature>
<dbReference type="AlphaFoldDB" id="A0AAJ0GGK1"/>
<sequence length="672" mass="76009">MLCRLCETFLTNIVHEDFSTWRRIEQGWSTFKHGNYASILANADAGCEVCSMFDIVRSERTFNYRELNEKWQVQAASIVIKYDYDKTDVGRVDLDGHLTPKGSFQLLTVAPEMSWIPFELFNPDSQHTEFGRKSRQEFLQYKLAVAKSPTSRGTIDIARTWVDECLSHHVPCRRSTSAPLPTRVIELGSSDEKPTPRLQINDNGELGQYVTLSHCWGTGSELKLTDSNREAFRKAIPFDQLPRTFQDAIQISMALGVRYIWIDALCIMQDDRDDWRRESASMGAVFENALFSMSALTAEDSNSGILHDRAAPSAVVQLGGTTFGVRNRIDSLPQALRRARLETRAWCYQERLLPRAILHIAPEQMHWECRAGVFSESLPRHSAEAVMNIEPSKALLSVSGEITSRTTTTDWLRLVSEYSSRDITKPSDRLPAIAGLADRVQKQMGDAVYLQGLWSHGLYAQVLWRRSKLMHGRIIPSRDKYLLRAALSKAERPREYIAPSFSWASLNNAVEYPMHEEFPFRREVGSDAVFGTHHLQRQSQHINVEGLVKRGSCKPVASKLSQTDQAIFRPSSSQLVDEGLVCFLDFVDEPVSRGCYCLRIADWSQSSTSGSKKKRQDTERACYLILEKSSDGASGSNTEEPSTFKRVGMGFDVVAKVDKIFANADRRELRLV</sequence>
<evidence type="ECO:0000259" key="1">
    <source>
        <dbReference type="Pfam" id="PF06985"/>
    </source>
</evidence>
<accession>A0AAJ0GGK1</accession>
<comment type="caution">
    <text evidence="2">The sequence shown here is derived from an EMBL/GenBank/DDBJ whole genome shotgun (WGS) entry which is preliminary data.</text>
</comment>
<dbReference type="EMBL" id="JAWDJX010000004">
    <property type="protein sequence ID" value="KAK3057099.1"/>
    <property type="molecule type" value="Genomic_DNA"/>
</dbReference>
<reference evidence="2" key="1">
    <citation type="submission" date="2023-04" db="EMBL/GenBank/DDBJ databases">
        <title>Black Yeasts Isolated from many extreme environments.</title>
        <authorList>
            <person name="Coleine C."/>
            <person name="Stajich J.E."/>
            <person name="Selbmann L."/>
        </authorList>
    </citation>
    <scope>NUCLEOTIDE SEQUENCE</scope>
    <source>
        <strain evidence="2">CCFEE 5312</strain>
    </source>
</reference>
<dbReference type="Pfam" id="PF06985">
    <property type="entry name" value="HET"/>
    <property type="match status" value="1"/>
</dbReference>
<evidence type="ECO:0000313" key="3">
    <source>
        <dbReference type="Proteomes" id="UP001271007"/>
    </source>
</evidence>
<protein>
    <recommendedName>
        <fullName evidence="1">Heterokaryon incompatibility domain-containing protein</fullName>
    </recommendedName>
</protein>
<name>A0AAJ0GGK1_9PEZI</name>
<dbReference type="PANTHER" id="PTHR33112:SF8">
    <property type="entry name" value="HETEROKARYON INCOMPATIBILITY DOMAIN-CONTAINING PROTEIN"/>
    <property type="match status" value="1"/>
</dbReference>
<organism evidence="2 3">
    <name type="scientific">Extremus antarcticus</name>
    <dbReference type="NCBI Taxonomy" id="702011"/>
    <lineage>
        <taxon>Eukaryota</taxon>
        <taxon>Fungi</taxon>
        <taxon>Dikarya</taxon>
        <taxon>Ascomycota</taxon>
        <taxon>Pezizomycotina</taxon>
        <taxon>Dothideomycetes</taxon>
        <taxon>Dothideomycetidae</taxon>
        <taxon>Mycosphaerellales</taxon>
        <taxon>Extremaceae</taxon>
        <taxon>Extremus</taxon>
    </lineage>
</organism>
<proteinExistence type="predicted"/>
<evidence type="ECO:0000313" key="2">
    <source>
        <dbReference type="EMBL" id="KAK3057099.1"/>
    </source>
</evidence>
<keyword evidence="3" id="KW-1185">Reference proteome</keyword>
<dbReference type="InterPro" id="IPR010730">
    <property type="entry name" value="HET"/>
</dbReference>
<gene>
    <name evidence="2" type="ORF">LTR09_002138</name>
</gene>
<dbReference type="Proteomes" id="UP001271007">
    <property type="component" value="Unassembled WGS sequence"/>
</dbReference>
<dbReference type="PANTHER" id="PTHR33112">
    <property type="entry name" value="DOMAIN PROTEIN, PUTATIVE-RELATED"/>
    <property type="match status" value="1"/>
</dbReference>